<protein>
    <recommendedName>
        <fullName evidence="7">ComEC/Rec2-related protein domain-containing protein</fullName>
    </recommendedName>
</protein>
<dbReference type="Proteomes" id="UP000247565">
    <property type="component" value="Unassembled WGS sequence"/>
</dbReference>
<keyword evidence="9" id="KW-1185">Reference proteome</keyword>
<feature type="transmembrane region" description="Helical" evidence="6">
    <location>
        <begin position="325"/>
        <end position="344"/>
    </location>
</feature>
<dbReference type="RefSeq" id="WP_110438260.1">
    <property type="nucleotide sequence ID" value="NZ_CP046393.1"/>
</dbReference>
<evidence type="ECO:0000256" key="2">
    <source>
        <dbReference type="ARBA" id="ARBA00022475"/>
    </source>
</evidence>
<evidence type="ECO:0000256" key="3">
    <source>
        <dbReference type="ARBA" id="ARBA00022692"/>
    </source>
</evidence>
<feature type="transmembrane region" description="Helical" evidence="6">
    <location>
        <begin position="480"/>
        <end position="500"/>
    </location>
</feature>
<keyword evidence="2" id="KW-1003">Cell membrane</keyword>
<dbReference type="AlphaFoldDB" id="A0A318MYT2"/>
<proteinExistence type="predicted"/>
<name>A0A318MYT2_9PROT</name>
<gene>
    <name evidence="8" type="ORF">DK869_01680</name>
</gene>
<evidence type="ECO:0000259" key="7">
    <source>
        <dbReference type="Pfam" id="PF03772"/>
    </source>
</evidence>
<dbReference type="PANTHER" id="PTHR30619:SF1">
    <property type="entry name" value="RECOMBINATION PROTEIN 2"/>
    <property type="match status" value="1"/>
</dbReference>
<dbReference type="NCBIfam" id="TIGR00360">
    <property type="entry name" value="ComEC_N-term"/>
    <property type="match status" value="1"/>
</dbReference>
<feature type="transmembrane region" description="Helical" evidence="6">
    <location>
        <begin position="21"/>
        <end position="42"/>
    </location>
</feature>
<keyword evidence="4 6" id="KW-1133">Transmembrane helix</keyword>
<feature type="transmembrane region" description="Helical" evidence="6">
    <location>
        <begin position="448"/>
        <end position="468"/>
    </location>
</feature>
<feature type="domain" description="ComEC/Rec2-related protein" evidence="7">
    <location>
        <begin position="218"/>
        <end position="500"/>
    </location>
</feature>
<dbReference type="GO" id="GO:0005886">
    <property type="term" value="C:plasma membrane"/>
    <property type="evidence" value="ECO:0007669"/>
    <property type="project" value="UniProtKB-SubCell"/>
</dbReference>
<evidence type="ECO:0000256" key="6">
    <source>
        <dbReference type="SAM" id="Phobius"/>
    </source>
</evidence>
<organism evidence="8 9">
    <name type="scientific">Commensalibacter melissae</name>
    <dbReference type="NCBI Taxonomy" id="2070537"/>
    <lineage>
        <taxon>Bacteria</taxon>
        <taxon>Pseudomonadati</taxon>
        <taxon>Pseudomonadota</taxon>
        <taxon>Alphaproteobacteria</taxon>
        <taxon>Acetobacterales</taxon>
        <taxon>Acetobacteraceae</taxon>
    </lineage>
</organism>
<evidence type="ECO:0000256" key="4">
    <source>
        <dbReference type="ARBA" id="ARBA00022989"/>
    </source>
</evidence>
<sequence>MPVILGLGSLIYFTLTSEPDLSYGFIFSIFGLIGMAVIRWRYPLQLNLYIFHCVVFLLGSGFCLAWLQTHRQEPFYRLPTHAATMKGKIRRIEILSSGKTRVLVHRVHFLSYPESEQKEWHRYIQITLFHTDHSQINVGDWIEVKAMLKHPFPPVRMASYDLQFHDWFKNIGAYGYAIAPINVIRKSDKTSIQLIREKIACRIRILLPGETGAIAQILLTGIDANLSQEKRHVFAVAGLAHLLAIAGLHLGTVMLIVGGTVRWLLLRSEYIALHWPVKMIALSIGWIAGCIYLFLTGFHLPAIRSLIMASLIVFAMSMDRRSLSMHNLMLAALMILIFSPSSIMNVSFQMSMAAVMAIIAGYGWGYDRFLKKSKNTCGLKNFFFYISEAAWISFLAGLAVCPIVMAHFHELNLYFILANLIAVPVTMFLIMPTGLLSLVTIGTGIDYYFLHLMAYGINLVINTARIVNDFPYAVIWVKDMPGWGLTCYFIGLCIICLCVTRLKSTGILLITIGIISCLWGKNPDLVTSADGQMIAIRRTGFIWVICQHGCNKYTIEGWKQYLGVSKVRIQFSHNHDRNILCKDFYCKLLDEHVLIILKKPENFFSQAEICHAMRLEISLLWEQRLCPDISFVDKEKNWVYGSHSIWLNSNKIKNDLSLRGNRPWVMEPIQRGIPNLPEALSE</sequence>
<comment type="subcellular location">
    <subcellularLocation>
        <location evidence="1">Cell membrane</location>
        <topology evidence="1">Multi-pass membrane protein</topology>
    </subcellularLocation>
</comment>
<dbReference type="OrthoDB" id="9790149at2"/>
<evidence type="ECO:0000256" key="5">
    <source>
        <dbReference type="ARBA" id="ARBA00023136"/>
    </source>
</evidence>
<feature type="transmembrane region" description="Helical" evidence="6">
    <location>
        <begin position="48"/>
        <end position="67"/>
    </location>
</feature>
<dbReference type="InterPro" id="IPR052159">
    <property type="entry name" value="Competence_DNA_uptake"/>
</dbReference>
<accession>A0A318MYT2</accession>
<evidence type="ECO:0000256" key="1">
    <source>
        <dbReference type="ARBA" id="ARBA00004651"/>
    </source>
</evidence>
<feature type="transmembrane region" description="Helical" evidence="6">
    <location>
        <begin position="414"/>
        <end position="436"/>
    </location>
</feature>
<dbReference type="EMBL" id="QGLT01000001">
    <property type="protein sequence ID" value="PXZ01741.1"/>
    <property type="molecule type" value="Genomic_DNA"/>
</dbReference>
<reference evidence="8 9" key="1">
    <citation type="submission" date="2018-05" db="EMBL/GenBank/DDBJ databases">
        <title>Reference genomes for bee gut microbiota database.</title>
        <authorList>
            <person name="Ellegaard K.M."/>
        </authorList>
    </citation>
    <scope>NUCLEOTIDE SEQUENCE [LARGE SCALE GENOMIC DNA]</scope>
    <source>
        <strain evidence="8 9">ESL0284</strain>
    </source>
</reference>
<comment type="caution">
    <text evidence="8">The sequence shown here is derived from an EMBL/GenBank/DDBJ whole genome shotgun (WGS) entry which is preliminary data.</text>
</comment>
<keyword evidence="5 6" id="KW-0472">Membrane</keyword>
<evidence type="ECO:0000313" key="9">
    <source>
        <dbReference type="Proteomes" id="UP000247565"/>
    </source>
</evidence>
<evidence type="ECO:0000313" key="8">
    <source>
        <dbReference type="EMBL" id="PXZ01741.1"/>
    </source>
</evidence>
<feature type="transmembrane region" description="Helical" evidence="6">
    <location>
        <begin position="277"/>
        <end position="295"/>
    </location>
</feature>
<feature type="transmembrane region" description="Helical" evidence="6">
    <location>
        <begin position="242"/>
        <end position="265"/>
    </location>
</feature>
<feature type="transmembrane region" description="Helical" evidence="6">
    <location>
        <begin position="382"/>
        <end position="408"/>
    </location>
</feature>
<keyword evidence="3 6" id="KW-0812">Transmembrane</keyword>
<dbReference type="Pfam" id="PF03772">
    <property type="entry name" value="Competence"/>
    <property type="match status" value="1"/>
</dbReference>
<dbReference type="PANTHER" id="PTHR30619">
    <property type="entry name" value="DNA INTERNALIZATION/COMPETENCE PROTEIN COMEC/REC2"/>
    <property type="match status" value="1"/>
</dbReference>
<dbReference type="InterPro" id="IPR004477">
    <property type="entry name" value="ComEC_N"/>
</dbReference>
<feature type="transmembrane region" description="Helical" evidence="6">
    <location>
        <begin position="350"/>
        <end position="370"/>
    </location>
</feature>